<evidence type="ECO:0000313" key="2">
    <source>
        <dbReference type="EMBL" id="MDG1644314.1"/>
    </source>
</evidence>
<sequence length="420" mass="47229">MRILLVGNHTCGNRGDGAILRGLLDSLRLNDSTVDLDILSRYAVSSEYLLGESMIQDDLYSSRISKKNGLISKLKNKIINKIMPFVLVSHAKKNGFLRYYPLPKHISDFVNSLKDYDAIIQVGGSFFVDLYGSGQFEHILCSAIANKPIYLIGHSVGPFEINSFNKIAHYAFSKSKQVILREDVSRNLMLKDNFDMSNVTMGVDTAFLVQTDIIISDYIISHWLQLIDKKKTVAITVRKLAPFDRRLGVTQKEYEIVIVRMINYLISKGYQVIAFSTCTGIESYHNDDRMVALSIQKLVNNESFHVVMDEINDLQLGALLNKCSFTIGTRLHSAIISINFGTPAIAINYEHKSLGVMQGLNMNELSASVDDLINSNIIKKIDFLISNYEEINQKLYLNLTATRELGHTMVAQVLKSIGEK</sequence>
<dbReference type="PANTHER" id="PTHR36836:SF1">
    <property type="entry name" value="COLANIC ACID BIOSYNTHESIS PROTEIN WCAK"/>
    <property type="match status" value="1"/>
</dbReference>
<dbReference type="InterPro" id="IPR007345">
    <property type="entry name" value="Polysacch_pyruvyl_Trfase"/>
</dbReference>
<dbReference type="NCBIfam" id="NF007452">
    <property type="entry name" value="PRK10017.1"/>
    <property type="match status" value="1"/>
</dbReference>
<keyword evidence="3" id="KW-1185">Reference proteome</keyword>
<reference evidence="2" key="1">
    <citation type="submission" date="2023-03" db="EMBL/GenBank/DDBJ databases">
        <title>identification of new KPC variant in Klebsiella huaxiensis from the Hospital Sewage Samples in China.</title>
        <authorList>
            <person name="Wu Y."/>
        </authorList>
    </citation>
    <scope>NUCLEOTIDE SEQUENCE</scope>
    <source>
        <strain evidence="2">ZR-9</strain>
    </source>
</reference>
<organism evidence="2 3">
    <name type="scientific">Klebsiella huaxiensis</name>
    <dbReference type="NCBI Taxonomy" id="2153354"/>
    <lineage>
        <taxon>Bacteria</taxon>
        <taxon>Pseudomonadati</taxon>
        <taxon>Pseudomonadota</taxon>
        <taxon>Gammaproteobacteria</taxon>
        <taxon>Enterobacterales</taxon>
        <taxon>Enterobacteriaceae</taxon>
        <taxon>Klebsiella/Raoultella group</taxon>
        <taxon>Klebsiella</taxon>
    </lineage>
</organism>
<feature type="domain" description="Polysaccharide pyruvyl transferase" evidence="1">
    <location>
        <begin position="13"/>
        <end position="351"/>
    </location>
</feature>
<proteinExistence type="predicted"/>
<dbReference type="RefSeq" id="WP_267986000.1">
    <property type="nucleotide sequence ID" value="NZ_JAPQEX020000001.1"/>
</dbReference>
<dbReference type="PANTHER" id="PTHR36836">
    <property type="entry name" value="COLANIC ACID BIOSYNTHESIS PROTEIN WCAK"/>
    <property type="match status" value="1"/>
</dbReference>
<dbReference type="GO" id="GO:0016740">
    <property type="term" value="F:transferase activity"/>
    <property type="evidence" value="ECO:0007669"/>
    <property type="project" value="UniProtKB-KW"/>
</dbReference>
<evidence type="ECO:0000313" key="3">
    <source>
        <dbReference type="Proteomes" id="UP001075001"/>
    </source>
</evidence>
<accession>A0ABT6EIB8</accession>
<gene>
    <name evidence="2" type="primary">wcaK</name>
    <name evidence="2" type="ORF">OXR69_020935</name>
</gene>
<comment type="caution">
    <text evidence="2">The sequence shown here is derived from an EMBL/GenBank/DDBJ whole genome shotgun (WGS) entry which is preliminary data.</text>
</comment>
<evidence type="ECO:0000259" key="1">
    <source>
        <dbReference type="Pfam" id="PF04230"/>
    </source>
</evidence>
<dbReference type="Pfam" id="PF04230">
    <property type="entry name" value="PS_pyruv_trans"/>
    <property type="match status" value="1"/>
</dbReference>
<dbReference type="Proteomes" id="UP001075001">
    <property type="component" value="Unassembled WGS sequence"/>
</dbReference>
<keyword evidence="2" id="KW-0808">Transferase</keyword>
<dbReference type="EMBL" id="JAPQEX020000001">
    <property type="protein sequence ID" value="MDG1644314.1"/>
    <property type="molecule type" value="Genomic_DNA"/>
</dbReference>
<name>A0ABT6EIB8_9ENTR</name>
<protein>
    <submittedName>
        <fullName evidence="2">Colanic acid biosynthesis pyruvyl transferase WcaK</fullName>
    </submittedName>
</protein>